<gene>
    <name evidence="2" type="ORF">KQP761_LOCUS17836</name>
</gene>
<keyword evidence="1" id="KW-0472">Membrane</keyword>
<reference evidence="2" key="1">
    <citation type="submission" date="2021-02" db="EMBL/GenBank/DDBJ databases">
        <authorList>
            <person name="Nowell W R."/>
        </authorList>
    </citation>
    <scope>NUCLEOTIDE SEQUENCE</scope>
</reference>
<sequence length="131" mass="15071">MSIPILLFGGIFNLILFLSLKTLRENSCSLYLMIMPWFNIGQLLTVMVPCNMFVTVATILNLRDDPVAVVKLRFAESLTIAVYYSYFAAPFYICVSVSRRFRQQLIYVLSQTCVNCFRHQRVISNQVLPAF</sequence>
<feature type="transmembrane region" description="Helical" evidence="1">
    <location>
        <begin position="74"/>
        <end position="95"/>
    </location>
</feature>
<keyword evidence="1" id="KW-1133">Transmembrane helix</keyword>
<protein>
    <submittedName>
        <fullName evidence="2">Uncharacterized protein</fullName>
    </submittedName>
</protein>
<dbReference type="EMBL" id="CAJNOW010009053">
    <property type="protein sequence ID" value="CAF1553580.1"/>
    <property type="molecule type" value="Genomic_DNA"/>
</dbReference>
<evidence type="ECO:0000313" key="2">
    <source>
        <dbReference type="EMBL" id="CAF1553580.1"/>
    </source>
</evidence>
<organism evidence="2 3">
    <name type="scientific">Rotaria magnacalcarata</name>
    <dbReference type="NCBI Taxonomy" id="392030"/>
    <lineage>
        <taxon>Eukaryota</taxon>
        <taxon>Metazoa</taxon>
        <taxon>Spiralia</taxon>
        <taxon>Gnathifera</taxon>
        <taxon>Rotifera</taxon>
        <taxon>Eurotatoria</taxon>
        <taxon>Bdelloidea</taxon>
        <taxon>Philodinida</taxon>
        <taxon>Philodinidae</taxon>
        <taxon>Rotaria</taxon>
    </lineage>
</organism>
<dbReference type="Proteomes" id="UP000663834">
    <property type="component" value="Unassembled WGS sequence"/>
</dbReference>
<keyword evidence="1" id="KW-0812">Transmembrane</keyword>
<evidence type="ECO:0000256" key="1">
    <source>
        <dbReference type="SAM" id="Phobius"/>
    </source>
</evidence>
<name>A0A815X639_9BILA</name>
<dbReference type="AlphaFoldDB" id="A0A815X639"/>
<comment type="caution">
    <text evidence="2">The sequence shown here is derived from an EMBL/GenBank/DDBJ whole genome shotgun (WGS) entry which is preliminary data.</text>
</comment>
<proteinExistence type="predicted"/>
<dbReference type="OrthoDB" id="10050496at2759"/>
<accession>A0A815X639</accession>
<feature type="transmembrane region" description="Helical" evidence="1">
    <location>
        <begin position="6"/>
        <end position="23"/>
    </location>
</feature>
<evidence type="ECO:0000313" key="3">
    <source>
        <dbReference type="Proteomes" id="UP000663834"/>
    </source>
</evidence>
<feature type="transmembrane region" description="Helical" evidence="1">
    <location>
        <begin position="43"/>
        <end position="62"/>
    </location>
</feature>